<evidence type="ECO:0000256" key="4">
    <source>
        <dbReference type="ARBA" id="ARBA00022692"/>
    </source>
</evidence>
<evidence type="ECO:0000256" key="5">
    <source>
        <dbReference type="ARBA" id="ARBA00022856"/>
    </source>
</evidence>
<feature type="transmembrane region" description="Helical" evidence="9">
    <location>
        <begin position="196"/>
        <end position="229"/>
    </location>
</feature>
<gene>
    <name evidence="10" type="ORF">I3842_06G161500</name>
</gene>
<feature type="transmembrane region" description="Helical" evidence="9">
    <location>
        <begin position="241"/>
        <end position="262"/>
    </location>
</feature>
<feature type="transmembrane region" description="Helical" evidence="9">
    <location>
        <begin position="402"/>
        <end position="421"/>
    </location>
</feature>
<feature type="transmembrane region" description="Helical" evidence="9">
    <location>
        <begin position="609"/>
        <end position="626"/>
    </location>
</feature>
<dbReference type="GO" id="GO:0035673">
    <property type="term" value="F:oligopeptide transmembrane transporter activity"/>
    <property type="evidence" value="ECO:0007669"/>
    <property type="project" value="InterPro"/>
</dbReference>
<evidence type="ECO:0000256" key="3">
    <source>
        <dbReference type="ARBA" id="ARBA00022448"/>
    </source>
</evidence>
<evidence type="ECO:0000313" key="11">
    <source>
        <dbReference type="Proteomes" id="UP000811246"/>
    </source>
</evidence>
<dbReference type="EMBL" id="CM031830">
    <property type="protein sequence ID" value="KAG6710016.1"/>
    <property type="molecule type" value="Genomic_DNA"/>
</dbReference>
<evidence type="ECO:0008006" key="12">
    <source>
        <dbReference type="Google" id="ProtNLM"/>
    </source>
</evidence>
<dbReference type="InterPro" id="IPR004813">
    <property type="entry name" value="OPT"/>
</dbReference>
<organism evidence="10 11">
    <name type="scientific">Carya illinoinensis</name>
    <name type="common">Pecan</name>
    <dbReference type="NCBI Taxonomy" id="32201"/>
    <lineage>
        <taxon>Eukaryota</taxon>
        <taxon>Viridiplantae</taxon>
        <taxon>Streptophyta</taxon>
        <taxon>Embryophyta</taxon>
        <taxon>Tracheophyta</taxon>
        <taxon>Spermatophyta</taxon>
        <taxon>Magnoliopsida</taxon>
        <taxon>eudicotyledons</taxon>
        <taxon>Gunneridae</taxon>
        <taxon>Pentapetalae</taxon>
        <taxon>rosids</taxon>
        <taxon>fabids</taxon>
        <taxon>Fagales</taxon>
        <taxon>Juglandaceae</taxon>
        <taxon>Carya</taxon>
    </lineage>
</organism>
<feature type="transmembrane region" description="Helical" evidence="9">
    <location>
        <begin position="433"/>
        <end position="453"/>
    </location>
</feature>
<dbReference type="InterPro" id="IPR004648">
    <property type="entry name" value="Oligpept_transpt"/>
</dbReference>
<keyword evidence="3" id="KW-0813">Transport</keyword>
<feature type="transmembrane region" description="Helical" evidence="9">
    <location>
        <begin position="268"/>
        <end position="293"/>
    </location>
</feature>
<feature type="transmembrane region" description="Helical" evidence="9">
    <location>
        <begin position="339"/>
        <end position="365"/>
    </location>
</feature>
<dbReference type="GO" id="GO:0016020">
    <property type="term" value="C:membrane"/>
    <property type="evidence" value="ECO:0007669"/>
    <property type="project" value="UniProtKB-SubCell"/>
</dbReference>
<evidence type="ECO:0000313" key="10">
    <source>
        <dbReference type="EMBL" id="KAG6710016.1"/>
    </source>
</evidence>
<feature type="transmembrane region" description="Helical" evidence="9">
    <location>
        <begin position="146"/>
        <end position="167"/>
    </location>
</feature>
<feature type="transmembrane region" description="Helical" evidence="9">
    <location>
        <begin position="68"/>
        <end position="93"/>
    </location>
</feature>
<keyword evidence="8 9" id="KW-0472">Membrane</keyword>
<keyword evidence="6" id="KW-0653">Protein transport</keyword>
<keyword evidence="5" id="KW-0571">Peptide transport</keyword>
<sequence length="695" mass="78495">MGTLEIQTPTPNTIATITAKFKDPKKNHLFDVTVGNVDEDDLPPVEEVRRTVANTNDHTLPVWTFRMWFLGLLSCALLFFLNQFFAYCTNLLIITQITVQVATLPIDCFMEHVLIFIFANAGTAFGYGTAYAVGIVTIIKTFYGRNISFVASWLLITTAHVLGYGWVGLLRKYVVEPADMWTLHEHDNQQNSRGKFFLIALICSFAWYLVLGYFFSTLTSISWVCWVFPNSVTAQQLGSRMKGLGLGALTLDWSVVASYLLSPLVSPFFSIANVFAGYVLIICIAIPIAYWVFDMYNVSRFPIFFSHLFTAQGQIHNISDIVNNKFELGLGKYEEQGRIYMSMFFALTYGFGFVVVTSTLTHVVFFNGMAGKIYEQYNGSYKGKEDIHTKLMRRYEDIPSEWFYILLGVTLAISLALCIFLNDQVQMPWRGLLFVAAIAFIFTLPISIITATTNQVIEIILLLSYTGLNIITEYAMGLIYTGRPIANVCFKTYGYISMALAVSFLSDFKLGHYMKIHPRSMFLVQPLDMPFGSSLLDASVIWGLVGSPKRIFGTLENYGMMNWFFLGGAIGPFIVWIFHKAFPEQKWIPLINLPVLLGATGMMPPATSVNYNAWIIVGTIFNFFIFRYRKKWWDRYNYILSAAMDAWVAFMGVLLYFTVGMEGKGFTWWGTDGEHCPLATCPTAKGIGVYGCPLN</sequence>
<feature type="transmembrane region" description="Helical" evidence="9">
    <location>
        <begin position="492"/>
        <end position="511"/>
    </location>
</feature>
<evidence type="ECO:0000256" key="6">
    <source>
        <dbReference type="ARBA" id="ARBA00022927"/>
    </source>
</evidence>
<reference evidence="10" key="1">
    <citation type="submission" date="2021-01" db="EMBL/GenBank/DDBJ databases">
        <authorList>
            <person name="Lovell J.T."/>
            <person name="Bentley N."/>
            <person name="Bhattarai G."/>
            <person name="Jenkins J.W."/>
            <person name="Sreedasyam A."/>
            <person name="Alarcon Y."/>
            <person name="Bock C."/>
            <person name="Boston L."/>
            <person name="Carlson J."/>
            <person name="Cervantes K."/>
            <person name="Clermont K."/>
            <person name="Krom N."/>
            <person name="Kubenka K."/>
            <person name="Mamidi S."/>
            <person name="Mattison C."/>
            <person name="Monteros M."/>
            <person name="Pisani C."/>
            <person name="Plott C."/>
            <person name="Rajasekar S."/>
            <person name="Rhein H.S."/>
            <person name="Rohla C."/>
            <person name="Song M."/>
            <person name="Hilaire R.S."/>
            <person name="Shu S."/>
            <person name="Wells L."/>
            <person name="Wang X."/>
            <person name="Webber J."/>
            <person name="Heerema R.J."/>
            <person name="Klein P."/>
            <person name="Conner P."/>
            <person name="Grauke L."/>
            <person name="Grimwood J."/>
            <person name="Schmutz J."/>
            <person name="Randall J.J."/>
        </authorList>
    </citation>
    <scope>NUCLEOTIDE SEQUENCE</scope>
    <source>
        <tissue evidence="10">Leaf</tissue>
    </source>
</reference>
<evidence type="ECO:0000256" key="9">
    <source>
        <dbReference type="SAM" id="Phobius"/>
    </source>
</evidence>
<dbReference type="Pfam" id="PF03169">
    <property type="entry name" value="OPT"/>
    <property type="match status" value="2"/>
</dbReference>
<keyword evidence="7 9" id="KW-1133">Transmembrane helix</keyword>
<name>A0A922JIM8_CARIL</name>
<feature type="transmembrane region" description="Helical" evidence="9">
    <location>
        <begin position="113"/>
        <end position="139"/>
    </location>
</feature>
<feature type="transmembrane region" description="Helical" evidence="9">
    <location>
        <begin position="531"/>
        <end position="548"/>
    </location>
</feature>
<comment type="similarity">
    <text evidence="2">Belongs to the oligopeptide OPT transporter (TC 2.A.67.1) family.</text>
</comment>
<dbReference type="PANTHER" id="PTHR22601">
    <property type="entry name" value="ISP4 LIKE PROTEIN"/>
    <property type="match status" value="1"/>
</dbReference>
<proteinExistence type="inferred from homology"/>
<comment type="subcellular location">
    <subcellularLocation>
        <location evidence="1">Membrane</location>
        <topology evidence="1">Multi-pass membrane protein</topology>
    </subcellularLocation>
</comment>
<evidence type="ECO:0000256" key="1">
    <source>
        <dbReference type="ARBA" id="ARBA00004141"/>
    </source>
</evidence>
<accession>A0A922JIM8</accession>
<dbReference type="Proteomes" id="UP000811246">
    <property type="component" value="Chromosome 6"/>
</dbReference>
<evidence type="ECO:0000256" key="8">
    <source>
        <dbReference type="ARBA" id="ARBA00023136"/>
    </source>
</evidence>
<dbReference type="NCBIfam" id="TIGR00728">
    <property type="entry name" value="OPT_sfam"/>
    <property type="match status" value="1"/>
</dbReference>
<dbReference type="AlphaFoldDB" id="A0A922JIM8"/>
<feature type="transmembrane region" description="Helical" evidence="9">
    <location>
        <begin position="560"/>
        <end position="579"/>
    </location>
</feature>
<feature type="transmembrane region" description="Helical" evidence="9">
    <location>
        <begin position="459"/>
        <end position="480"/>
    </location>
</feature>
<feature type="transmembrane region" description="Helical" evidence="9">
    <location>
        <begin position="638"/>
        <end position="659"/>
    </location>
</feature>
<keyword evidence="4 9" id="KW-0812">Transmembrane</keyword>
<evidence type="ECO:0000256" key="2">
    <source>
        <dbReference type="ARBA" id="ARBA00005484"/>
    </source>
</evidence>
<protein>
    <recommendedName>
        <fullName evidence="12">Oligopeptide transporter</fullName>
    </recommendedName>
</protein>
<evidence type="ECO:0000256" key="7">
    <source>
        <dbReference type="ARBA" id="ARBA00022989"/>
    </source>
</evidence>
<comment type="caution">
    <text evidence="10">The sequence shown here is derived from an EMBL/GenBank/DDBJ whole genome shotgun (WGS) entry which is preliminary data.</text>
</comment>
<dbReference type="GO" id="GO:0015031">
    <property type="term" value="P:protein transport"/>
    <property type="evidence" value="ECO:0007669"/>
    <property type="project" value="UniProtKB-KW"/>
</dbReference>